<proteinExistence type="predicted"/>
<dbReference type="Pfam" id="PF14223">
    <property type="entry name" value="Retrotran_gag_2"/>
    <property type="match status" value="1"/>
</dbReference>
<evidence type="ECO:0000256" key="2">
    <source>
        <dbReference type="SAM" id="MobiDB-lite"/>
    </source>
</evidence>
<reference evidence="3" key="2">
    <citation type="submission" date="2022-01" db="EMBL/GenBank/DDBJ databases">
        <authorList>
            <person name="Yamashiro T."/>
            <person name="Shiraishi A."/>
            <person name="Satake H."/>
            <person name="Nakayama K."/>
        </authorList>
    </citation>
    <scope>NUCLEOTIDE SEQUENCE</scope>
</reference>
<comment type="caution">
    <text evidence="3">The sequence shown here is derived from an EMBL/GenBank/DDBJ whole genome shotgun (WGS) entry which is preliminary data.</text>
</comment>
<keyword evidence="1" id="KW-0175">Coiled coil</keyword>
<accession>A0ABQ4YHW5</accession>
<sequence length="642" mass="73142">MAPATRTLAYINTNDEPITKQYVEDALAQIRHVITGLGAQNNLGARQASQFSRLAKVEFPKFYGEDVLGWIFFENGPLIWPTVEENGVIRTKKYAKLIAAEKIQADCDMKATNIILQGTFLTKQERKCKLYDAFDKFTHIKGVSLHTYYLRFTQLINDMNIYKMKMEQFQVNTKFLNSLPPEWSKFVTDVKLVKDLHTSNFDQLHAYLEQHELHANEVRIMRERNQDPLAFVANQQMTPPHFNTYQSSYNNPQLQQQFSPSQHGSIQPNQHYSSHYPSQTQFNHSSIPPSHTFQSQMNHQTSTVPQVIPQVAYQSPQAPTQLMTESPFVDSGFAVPVFSPGDDPIACLNKAMAFLTAVASSRFPSTNNQLRTSSNPRNQATIQDGRVTVQQVQGRQGQNYSGIPAGQAQTIIPHNVAFQTEDLDTYDSDCDDLSTAQAVLMANISNYGSDIISEVPNSETYLNDMDNQSVHALQDFEQSPVMDFTDNEISSDSNIIPYSQYLQETQQATVQDTNFSREKMIDSQMDDMIREKLALKEQVDSLKKNISKQIKEKESVLQTFVVLKNESKEKENKYMENEIDLEKKIKELDNIICKVGYQNPFYLKKAQRIKPTLYDGVVMSNAHVAMLVIDDEEALILEEESR</sequence>
<name>A0ABQ4YHW5_9ASTR</name>
<protein>
    <submittedName>
        <fullName evidence="3">Uncharacterized protein</fullName>
    </submittedName>
</protein>
<gene>
    <name evidence="3" type="ORF">Tco_0727265</name>
</gene>
<evidence type="ECO:0000313" key="4">
    <source>
        <dbReference type="Proteomes" id="UP001151760"/>
    </source>
</evidence>
<evidence type="ECO:0000313" key="3">
    <source>
        <dbReference type="EMBL" id="GJS77384.1"/>
    </source>
</evidence>
<feature type="coiled-coil region" evidence="1">
    <location>
        <begin position="525"/>
        <end position="552"/>
    </location>
</feature>
<organism evidence="3 4">
    <name type="scientific">Tanacetum coccineum</name>
    <dbReference type="NCBI Taxonomy" id="301880"/>
    <lineage>
        <taxon>Eukaryota</taxon>
        <taxon>Viridiplantae</taxon>
        <taxon>Streptophyta</taxon>
        <taxon>Embryophyta</taxon>
        <taxon>Tracheophyta</taxon>
        <taxon>Spermatophyta</taxon>
        <taxon>Magnoliopsida</taxon>
        <taxon>eudicotyledons</taxon>
        <taxon>Gunneridae</taxon>
        <taxon>Pentapetalae</taxon>
        <taxon>asterids</taxon>
        <taxon>campanulids</taxon>
        <taxon>Asterales</taxon>
        <taxon>Asteraceae</taxon>
        <taxon>Asteroideae</taxon>
        <taxon>Anthemideae</taxon>
        <taxon>Anthemidinae</taxon>
        <taxon>Tanacetum</taxon>
    </lineage>
</organism>
<reference evidence="3" key="1">
    <citation type="journal article" date="2022" name="Int. J. Mol. Sci.">
        <title>Draft Genome of Tanacetum Coccineum: Genomic Comparison of Closely Related Tanacetum-Family Plants.</title>
        <authorList>
            <person name="Yamashiro T."/>
            <person name="Shiraishi A."/>
            <person name="Nakayama K."/>
            <person name="Satake H."/>
        </authorList>
    </citation>
    <scope>NUCLEOTIDE SEQUENCE</scope>
</reference>
<feature type="region of interest" description="Disordered" evidence="2">
    <location>
        <begin position="241"/>
        <end position="295"/>
    </location>
</feature>
<keyword evidence="4" id="KW-1185">Reference proteome</keyword>
<dbReference type="Proteomes" id="UP001151760">
    <property type="component" value="Unassembled WGS sequence"/>
</dbReference>
<dbReference type="EMBL" id="BQNB010010443">
    <property type="protein sequence ID" value="GJS77384.1"/>
    <property type="molecule type" value="Genomic_DNA"/>
</dbReference>
<evidence type="ECO:0000256" key="1">
    <source>
        <dbReference type="SAM" id="Coils"/>
    </source>
</evidence>